<protein>
    <submittedName>
        <fullName evidence="1">Uncharacterized protein</fullName>
    </submittedName>
</protein>
<accession>A0A024VMJ3</accession>
<sequence length="82" mass="10093">MPFYYLNIIQQVYKKHPNYISYIITCKESELFDNIEDAKDNKNVFHTNPVKYSIPVNDCLFNIFFPLYWFLRFNKYQHTKNI</sequence>
<organism evidence="1 2">
    <name type="scientific">Plasmodium falciparum FCH/4</name>
    <dbReference type="NCBI Taxonomy" id="1036724"/>
    <lineage>
        <taxon>Eukaryota</taxon>
        <taxon>Sar</taxon>
        <taxon>Alveolata</taxon>
        <taxon>Apicomplexa</taxon>
        <taxon>Aconoidasida</taxon>
        <taxon>Haemosporida</taxon>
        <taxon>Plasmodiidae</taxon>
        <taxon>Plasmodium</taxon>
        <taxon>Plasmodium (Laverania)</taxon>
    </lineage>
</organism>
<reference evidence="1 2" key="2">
    <citation type="submission" date="2013-02" db="EMBL/GenBank/DDBJ databases">
        <title>The Genome Sequence of Plasmodium falciparum FCH/4.</title>
        <authorList>
            <consortium name="The Broad Institute Genome Sequencing Platform"/>
            <consortium name="The Broad Institute Genome Sequencing Center for Infectious Disease"/>
            <person name="Neafsey D."/>
            <person name="Cheeseman I."/>
            <person name="Volkman S."/>
            <person name="Adams J."/>
            <person name="Walker B."/>
            <person name="Young S.K."/>
            <person name="Zeng Q."/>
            <person name="Gargeya S."/>
            <person name="Fitzgerald M."/>
            <person name="Haas B."/>
            <person name="Abouelleil A."/>
            <person name="Alvarado L."/>
            <person name="Arachchi H.M."/>
            <person name="Berlin A.M."/>
            <person name="Chapman S.B."/>
            <person name="Dewar J."/>
            <person name="Goldberg J."/>
            <person name="Griggs A."/>
            <person name="Gujja S."/>
            <person name="Hansen M."/>
            <person name="Howarth C."/>
            <person name="Imamovic A."/>
            <person name="Larimer J."/>
            <person name="McCowan C."/>
            <person name="Murphy C."/>
            <person name="Neiman D."/>
            <person name="Pearson M."/>
            <person name="Priest M."/>
            <person name="Roberts A."/>
            <person name="Saif S."/>
            <person name="Shea T."/>
            <person name="Sisk P."/>
            <person name="Sykes S."/>
            <person name="Wortman J."/>
            <person name="Nusbaum C."/>
            <person name="Birren B."/>
        </authorList>
    </citation>
    <scope>NUCLEOTIDE SEQUENCE [LARGE SCALE GENOMIC DNA]</scope>
    <source>
        <strain evidence="1 2">FCH/4</strain>
    </source>
</reference>
<reference evidence="1 2" key="1">
    <citation type="submission" date="2013-02" db="EMBL/GenBank/DDBJ databases">
        <title>The Genome Annotation of Plasmodium falciparum FCH/4.</title>
        <authorList>
            <consortium name="The Broad Institute Genome Sequencing Platform"/>
            <consortium name="The Broad Institute Genome Sequencing Center for Infectious Disease"/>
            <person name="Neafsey D."/>
            <person name="Hoffman S."/>
            <person name="Volkman S."/>
            <person name="Rosenthal P."/>
            <person name="Walker B."/>
            <person name="Young S.K."/>
            <person name="Zeng Q."/>
            <person name="Gargeya S."/>
            <person name="Fitzgerald M."/>
            <person name="Haas B."/>
            <person name="Abouelleil A."/>
            <person name="Allen A.W."/>
            <person name="Alvarado L."/>
            <person name="Arachchi H.M."/>
            <person name="Berlin A.M."/>
            <person name="Chapman S.B."/>
            <person name="Gainer-Dewar J."/>
            <person name="Goldberg J."/>
            <person name="Griggs A."/>
            <person name="Gujja S."/>
            <person name="Hansen M."/>
            <person name="Howarth C."/>
            <person name="Imamovic A."/>
            <person name="Ireland A."/>
            <person name="Larimer J."/>
            <person name="McCowan C."/>
            <person name="Murphy C."/>
            <person name="Pearson M."/>
            <person name="Poon T.W."/>
            <person name="Priest M."/>
            <person name="Roberts A."/>
            <person name="Saif S."/>
            <person name="Shea T."/>
            <person name="Sisk P."/>
            <person name="Sykes S."/>
            <person name="Wortman J."/>
            <person name="Nusbaum C."/>
            <person name="Birren B."/>
        </authorList>
    </citation>
    <scope>NUCLEOTIDE SEQUENCE [LARGE SCALE GENOMIC DNA]</scope>
    <source>
        <strain evidence="1 2">FCH/4</strain>
    </source>
</reference>
<dbReference type="AlphaFoldDB" id="A0A024VMJ3"/>
<evidence type="ECO:0000313" key="1">
    <source>
        <dbReference type="EMBL" id="ETW29131.1"/>
    </source>
</evidence>
<gene>
    <name evidence="1" type="ORF">PFFCH_03435</name>
</gene>
<evidence type="ECO:0000313" key="2">
    <source>
        <dbReference type="Proteomes" id="UP000030656"/>
    </source>
</evidence>
<proteinExistence type="predicted"/>
<dbReference type="OrthoDB" id="370410at2759"/>
<dbReference type="EMBL" id="KI927997">
    <property type="protein sequence ID" value="ETW29131.1"/>
    <property type="molecule type" value="Genomic_DNA"/>
</dbReference>
<name>A0A024VMJ3_PLAFA</name>
<dbReference type="Proteomes" id="UP000030656">
    <property type="component" value="Unassembled WGS sequence"/>
</dbReference>